<dbReference type="KEGG" id="aak:AA2016_6274"/>
<reference evidence="1 3" key="1">
    <citation type="submission" date="2016-03" db="EMBL/GenBank/DDBJ databases">
        <title>Complete genome of Aminobacter aminovorans KCTC 2477.</title>
        <authorList>
            <person name="Kim K.M."/>
        </authorList>
    </citation>
    <scope>NUCLEOTIDE SEQUENCE [LARGE SCALE GENOMIC DNA]</scope>
    <source>
        <strain evidence="1 3">KCTC 2477</strain>
        <plasmid evidence="1 3">pAA02</plasmid>
    </source>
</reference>
<evidence type="ECO:0000313" key="4">
    <source>
        <dbReference type="Proteomes" id="UP000577697"/>
    </source>
</evidence>
<dbReference type="Gene3D" id="3.40.1490.10">
    <property type="entry name" value="Bit1"/>
    <property type="match status" value="1"/>
</dbReference>
<name>A0AAC8YVF0_AMIAI</name>
<evidence type="ECO:0000313" key="2">
    <source>
        <dbReference type="EMBL" id="MBB3705070.1"/>
    </source>
</evidence>
<geneLocation type="plasmid" evidence="1 3">
    <name>pAA02</name>
</geneLocation>
<accession>A0AAC8YVF0</accession>
<dbReference type="SUPFAM" id="SSF102462">
    <property type="entry name" value="Peptidyl-tRNA hydrolase II"/>
    <property type="match status" value="1"/>
</dbReference>
<gene>
    <name evidence="1" type="ORF">AA2016_6274</name>
    <name evidence="2" type="ORF">FHS67_001380</name>
</gene>
<dbReference type="RefSeq" id="WP_067969265.1">
    <property type="nucleotide sequence ID" value="NZ_CP015007.1"/>
</dbReference>
<keyword evidence="1" id="KW-0614">Plasmid</keyword>
<dbReference type="InterPro" id="IPR017021">
    <property type="entry name" value="UCP033763"/>
</dbReference>
<evidence type="ECO:0008006" key="5">
    <source>
        <dbReference type="Google" id="ProtNLM"/>
    </source>
</evidence>
<evidence type="ECO:0000313" key="1">
    <source>
        <dbReference type="EMBL" id="AMS45172.1"/>
    </source>
</evidence>
<keyword evidence="4" id="KW-1185">Reference proteome</keyword>
<sequence length="137" mass="14802">MSEKAVILVDREIPLGFLANAVAVVSFSLGQAVDRICGGEVNDADGNLYRGVIHVPLPVLAATAPRMSQIREKIRSKGFLEVVAVDFTAQAQRPQTYEAYSEVMAGTLAGDIVHRTLALYGPRNLIDKLTGNLPLLR</sequence>
<dbReference type="PIRSF" id="PIRSF033736">
    <property type="entry name" value="UCP033763"/>
    <property type="match status" value="1"/>
</dbReference>
<dbReference type="InterPro" id="IPR018988">
    <property type="entry name" value="DUF2000"/>
</dbReference>
<evidence type="ECO:0000313" key="3">
    <source>
        <dbReference type="Proteomes" id="UP000075755"/>
    </source>
</evidence>
<protein>
    <recommendedName>
        <fullName evidence="5">DUF2000 domain-containing protein</fullName>
    </recommendedName>
</protein>
<dbReference type="Pfam" id="PF09391">
    <property type="entry name" value="DUF2000"/>
    <property type="match status" value="1"/>
</dbReference>
<dbReference type="InterPro" id="IPR023476">
    <property type="entry name" value="Pep_tRNA_hydro_II_dom_sf"/>
</dbReference>
<dbReference type="EMBL" id="JACICB010000004">
    <property type="protein sequence ID" value="MBB3705070.1"/>
    <property type="molecule type" value="Genomic_DNA"/>
</dbReference>
<dbReference type="Proteomes" id="UP000577697">
    <property type="component" value="Unassembled WGS sequence"/>
</dbReference>
<dbReference type="EMBL" id="CP015007">
    <property type="protein sequence ID" value="AMS45172.1"/>
    <property type="molecule type" value="Genomic_DNA"/>
</dbReference>
<dbReference type="AlphaFoldDB" id="A0AAC8YVF0"/>
<organism evidence="1 3">
    <name type="scientific">Aminobacter aminovorans</name>
    <name type="common">Chelatobacter heintzii</name>
    <dbReference type="NCBI Taxonomy" id="83263"/>
    <lineage>
        <taxon>Bacteria</taxon>
        <taxon>Pseudomonadati</taxon>
        <taxon>Pseudomonadota</taxon>
        <taxon>Alphaproteobacteria</taxon>
        <taxon>Hyphomicrobiales</taxon>
        <taxon>Phyllobacteriaceae</taxon>
        <taxon>Aminobacter</taxon>
    </lineage>
</organism>
<reference evidence="2 4" key="2">
    <citation type="submission" date="2020-08" db="EMBL/GenBank/DDBJ databases">
        <title>Genomic Encyclopedia of Type Strains, Phase IV (KMG-IV): sequencing the most valuable type-strain genomes for metagenomic binning, comparative biology and taxonomic classification.</title>
        <authorList>
            <person name="Goeker M."/>
        </authorList>
    </citation>
    <scope>NUCLEOTIDE SEQUENCE [LARGE SCALE GENOMIC DNA]</scope>
    <source>
        <strain evidence="2 4">DSM 10368</strain>
    </source>
</reference>
<proteinExistence type="predicted"/>
<dbReference type="Proteomes" id="UP000075755">
    <property type="component" value="Plasmid pAA02"/>
</dbReference>